<feature type="compositionally biased region" description="Basic and acidic residues" evidence="1">
    <location>
        <begin position="501"/>
        <end position="521"/>
    </location>
</feature>
<dbReference type="PANTHER" id="PTHR21937">
    <property type="entry name" value="CCDC66 DOMAIN-CONTAINING PROTEIN"/>
    <property type="match status" value="1"/>
</dbReference>
<feature type="compositionally biased region" description="Acidic residues" evidence="1">
    <location>
        <begin position="257"/>
        <end position="269"/>
    </location>
</feature>
<feature type="compositionally biased region" description="Basic and acidic residues" evidence="1">
    <location>
        <begin position="117"/>
        <end position="148"/>
    </location>
</feature>
<gene>
    <name evidence="2" type="ORF">DNTS_000101</name>
</gene>
<dbReference type="Proteomes" id="UP000316079">
    <property type="component" value="Unassembled WGS sequence"/>
</dbReference>
<comment type="caution">
    <text evidence="2">The sequence shown here is derived from an EMBL/GenBank/DDBJ whole genome shotgun (WGS) entry which is preliminary data.</text>
</comment>
<feature type="region of interest" description="Disordered" evidence="1">
    <location>
        <begin position="1"/>
        <end position="441"/>
    </location>
</feature>
<keyword evidence="3" id="KW-1185">Reference proteome</keyword>
<feature type="compositionally biased region" description="Low complexity" evidence="1">
    <location>
        <begin position="309"/>
        <end position="322"/>
    </location>
</feature>
<dbReference type="InterPro" id="IPR031440">
    <property type="entry name" value="DUF4670"/>
</dbReference>
<evidence type="ECO:0000256" key="1">
    <source>
        <dbReference type="SAM" id="MobiDB-lite"/>
    </source>
</evidence>
<dbReference type="STRING" id="623744.A0A553QCQ3"/>
<accession>A0A553QCQ3</accession>
<feature type="compositionally biased region" description="Basic and acidic residues" evidence="1">
    <location>
        <begin position="222"/>
        <end position="246"/>
    </location>
</feature>
<reference evidence="2 3" key="1">
    <citation type="journal article" date="2019" name="Sci. Data">
        <title>Hybrid genome assembly and annotation of Danionella translucida.</title>
        <authorList>
            <person name="Kadobianskyi M."/>
            <person name="Schulze L."/>
            <person name="Schuelke M."/>
            <person name="Judkewitz B."/>
        </authorList>
    </citation>
    <scope>NUCLEOTIDE SEQUENCE [LARGE SCALE GENOMIC DNA]</scope>
    <source>
        <strain evidence="2 3">Bolton</strain>
    </source>
</reference>
<name>A0A553QCQ3_9TELE</name>
<feature type="compositionally biased region" description="Basic and acidic residues" evidence="1">
    <location>
        <begin position="366"/>
        <end position="441"/>
    </location>
</feature>
<dbReference type="EMBL" id="SRMA01026102">
    <property type="protein sequence ID" value="TRY87721.1"/>
    <property type="molecule type" value="Genomic_DNA"/>
</dbReference>
<dbReference type="OrthoDB" id="6162046at2759"/>
<dbReference type="AlphaFoldDB" id="A0A553QCQ3"/>
<feature type="compositionally biased region" description="Pro residues" evidence="1">
    <location>
        <begin position="327"/>
        <end position="336"/>
    </location>
</feature>
<feature type="compositionally biased region" description="Polar residues" evidence="1">
    <location>
        <begin position="279"/>
        <end position="308"/>
    </location>
</feature>
<proteinExistence type="predicted"/>
<protein>
    <submittedName>
        <fullName evidence="2">Uncharacterized protein</fullName>
    </submittedName>
</protein>
<evidence type="ECO:0000313" key="3">
    <source>
        <dbReference type="Proteomes" id="UP000316079"/>
    </source>
</evidence>
<feature type="compositionally biased region" description="Polar residues" evidence="1">
    <location>
        <begin position="68"/>
        <end position="91"/>
    </location>
</feature>
<evidence type="ECO:0000313" key="2">
    <source>
        <dbReference type="EMBL" id="TRY87721.1"/>
    </source>
</evidence>
<feature type="compositionally biased region" description="Basic and acidic residues" evidence="1">
    <location>
        <begin position="454"/>
        <end position="492"/>
    </location>
</feature>
<feature type="region of interest" description="Disordered" evidence="1">
    <location>
        <begin position="454"/>
        <end position="521"/>
    </location>
</feature>
<sequence length="581" mass="67343">MIKAASRVKQSHGEAPEECLDSDSAAVQDEPVYLPDETLEEMSRSTTQQLHNTEEEVIAGPKEPKILQTESEVTQGSRRSTGGASAISPKSTDPPALTHSRRALSPGGPAGFQTALPDKRPSKNAATKDEEKQSPEKVKKSKRLDKQMSKSKRNLLKPHEEAETLNTSIPDAATITKKKKTKMGKERKAEESESTNAQEPLAKVKQKKKSHPSFVVGQAKQHQAEGMEPHDPETEMSREREAKTLIEDDQEHSYVNSEDDISENTDSESTDFHAYTPRSVFSTQRSQYSLITVRSESTLKRVSQASVRSSSKGATCSSASLSLIHLPPLPGQPPPSDRNLTKPEPDHNQSQPVNNAEHRRLKVERKRMEKEEEKKRQQEKEETEERMRLELKEEQKKRAEEARIQMIKEEQERKRREEDEMEKQRKEQAEKERERRRQEEKKRLLERLQKERLEEEKRRTAEVERQRLQKEAQREEECRKLSEMQETDRLEYLLRQQEEEEQRKRAAEERRRKEEEAAELAEKQARFQAQLLARQREALERHLRFHRGLFEEAGGLEQSQDVSRPWLFSYFTLLKLLGLTE</sequence>
<dbReference type="Pfam" id="PF15709">
    <property type="entry name" value="DUF4670"/>
    <property type="match status" value="1"/>
</dbReference>
<dbReference type="PANTHER" id="PTHR21937:SF5">
    <property type="entry name" value="GENE 973-RELATED"/>
    <property type="match status" value="1"/>
</dbReference>
<organism evidence="2 3">
    <name type="scientific">Danionella cerebrum</name>
    <dbReference type="NCBI Taxonomy" id="2873325"/>
    <lineage>
        <taxon>Eukaryota</taxon>
        <taxon>Metazoa</taxon>
        <taxon>Chordata</taxon>
        <taxon>Craniata</taxon>
        <taxon>Vertebrata</taxon>
        <taxon>Euteleostomi</taxon>
        <taxon>Actinopterygii</taxon>
        <taxon>Neopterygii</taxon>
        <taxon>Teleostei</taxon>
        <taxon>Ostariophysi</taxon>
        <taxon>Cypriniformes</taxon>
        <taxon>Danionidae</taxon>
        <taxon>Danioninae</taxon>
        <taxon>Danionella</taxon>
    </lineage>
</organism>